<accession>A0ABV3AHR9</accession>
<keyword evidence="1" id="KW-1133">Transmembrane helix</keyword>
<comment type="caution">
    <text evidence="2">The sequence shown here is derived from an EMBL/GenBank/DDBJ whole genome shotgun (WGS) entry which is preliminary data.</text>
</comment>
<keyword evidence="1" id="KW-0472">Membrane</keyword>
<evidence type="ECO:0000256" key="1">
    <source>
        <dbReference type="SAM" id="Phobius"/>
    </source>
</evidence>
<name>A0ABV3AHR9_9ACTN</name>
<dbReference type="RefSeq" id="WP_356195852.1">
    <property type="nucleotide sequence ID" value="NZ_JBEXDP010000044.1"/>
</dbReference>
<keyword evidence="3" id="KW-1185">Reference proteome</keyword>
<dbReference type="EMBL" id="JBFAEG010000027">
    <property type="protein sequence ID" value="MEU5711504.1"/>
    <property type="molecule type" value="Genomic_DNA"/>
</dbReference>
<feature type="transmembrane region" description="Helical" evidence="1">
    <location>
        <begin position="20"/>
        <end position="42"/>
    </location>
</feature>
<organism evidence="2 3">
    <name type="scientific">Streptomyces flaveolus</name>
    <dbReference type="NCBI Taxonomy" id="67297"/>
    <lineage>
        <taxon>Bacteria</taxon>
        <taxon>Bacillati</taxon>
        <taxon>Actinomycetota</taxon>
        <taxon>Actinomycetes</taxon>
        <taxon>Kitasatosporales</taxon>
        <taxon>Streptomycetaceae</taxon>
        <taxon>Streptomyces</taxon>
    </lineage>
</organism>
<evidence type="ECO:0000313" key="2">
    <source>
        <dbReference type="EMBL" id="MEU5711504.1"/>
    </source>
</evidence>
<reference evidence="2 3" key="1">
    <citation type="submission" date="2024-06" db="EMBL/GenBank/DDBJ databases">
        <title>The Natural Products Discovery Center: Release of the First 8490 Sequenced Strains for Exploring Actinobacteria Biosynthetic Diversity.</title>
        <authorList>
            <person name="Kalkreuter E."/>
            <person name="Kautsar S.A."/>
            <person name="Yang D."/>
            <person name="Bader C.D."/>
            <person name="Teijaro C.N."/>
            <person name="Fluegel L."/>
            <person name="Davis C.M."/>
            <person name="Simpson J.R."/>
            <person name="Lauterbach L."/>
            <person name="Steele A.D."/>
            <person name="Gui C."/>
            <person name="Meng S."/>
            <person name="Li G."/>
            <person name="Viehrig K."/>
            <person name="Ye F."/>
            <person name="Su P."/>
            <person name="Kiefer A.F."/>
            <person name="Nichols A."/>
            <person name="Cepeda A.J."/>
            <person name="Yan W."/>
            <person name="Fan B."/>
            <person name="Jiang Y."/>
            <person name="Adhikari A."/>
            <person name="Zheng C.-J."/>
            <person name="Schuster L."/>
            <person name="Cowan T.M."/>
            <person name="Smanski M.J."/>
            <person name="Chevrette M.G."/>
            <person name="De Carvalho L.P.S."/>
            <person name="Shen B."/>
        </authorList>
    </citation>
    <scope>NUCLEOTIDE SEQUENCE [LARGE SCALE GENOMIC DNA]</scope>
    <source>
        <strain evidence="2 3">NPDC020594</strain>
    </source>
</reference>
<dbReference type="Proteomes" id="UP001551011">
    <property type="component" value="Unassembled WGS sequence"/>
</dbReference>
<proteinExistence type="predicted"/>
<sequence>MFSVVGVDGQVRGAPTGGPYGFSILVLITVAIQLLAPVLLAAMRAGRR</sequence>
<evidence type="ECO:0000313" key="3">
    <source>
        <dbReference type="Proteomes" id="UP001551011"/>
    </source>
</evidence>
<keyword evidence="1" id="KW-0812">Transmembrane</keyword>
<gene>
    <name evidence="2" type="ORF">AB0H04_32395</name>
</gene>
<protein>
    <submittedName>
        <fullName evidence="2">Uncharacterized protein</fullName>
    </submittedName>
</protein>